<proteinExistence type="predicted"/>
<dbReference type="CTD" id="78774133"/>
<sequence>MTSLSSFGAPAVRVMVMSLDPDGSMNPNTGVIRYSLLFDDLICKHQNEKYGQLDHESSTLKMSLSAPPLTSLWVEAPPAAGTVHAGGSAVKDMLWLRSELLVKTDFSLVSPNIYIQSDQDTLISRGHFLSFKDQSVTPKLNLSLRVPFFFPDFFSAYLICDRITVAIRV</sequence>
<comment type="caution">
    <text evidence="1">The sequence shown here is derived from an EMBL/GenBank/DDBJ whole genome shotgun (WGS) entry which is preliminary data.</text>
</comment>
<evidence type="ECO:0000313" key="1">
    <source>
        <dbReference type="EMBL" id="KAF1765917.1"/>
    </source>
</evidence>
<name>A0A6A5HGG9_CAERE</name>
<protein>
    <submittedName>
        <fullName evidence="1">Uncharacterized protein</fullName>
    </submittedName>
</protein>
<reference evidence="1 2" key="1">
    <citation type="submission" date="2019-12" db="EMBL/GenBank/DDBJ databases">
        <title>Chromosome-level assembly of the Caenorhabditis remanei genome.</title>
        <authorList>
            <person name="Teterina A.A."/>
            <person name="Willis J.H."/>
            <person name="Phillips P.C."/>
        </authorList>
    </citation>
    <scope>NUCLEOTIDE SEQUENCE [LARGE SCALE GENOMIC DNA]</scope>
    <source>
        <strain evidence="1 2">PX506</strain>
        <tissue evidence="1">Whole organism</tissue>
    </source>
</reference>
<dbReference type="EMBL" id="WUAV01000002">
    <property type="protein sequence ID" value="KAF1765917.1"/>
    <property type="molecule type" value="Genomic_DNA"/>
</dbReference>
<organism evidence="1 2">
    <name type="scientific">Caenorhabditis remanei</name>
    <name type="common">Caenorhabditis vulgaris</name>
    <dbReference type="NCBI Taxonomy" id="31234"/>
    <lineage>
        <taxon>Eukaryota</taxon>
        <taxon>Metazoa</taxon>
        <taxon>Ecdysozoa</taxon>
        <taxon>Nematoda</taxon>
        <taxon>Chromadorea</taxon>
        <taxon>Rhabditida</taxon>
        <taxon>Rhabditina</taxon>
        <taxon>Rhabditomorpha</taxon>
        <taxon>Rhabditoidea</taxon>
        <taxon>Rhabditidae</taxon>
        <taxon>Peloderinae</taxon>
        <taxon>Caenorhabditis</taxon>
    </lineage>
</organism>
<gene>
    <name evidence="1" type="ORF">GCK72_005870</name>
</gene>
<dbReference type="Proteomes" id="UP000483820">
    <property type="component" value="Chromosome II"/>
</dbReference>
<dbReference type="GeneID" id="78774133"/>
<accession>A0A6A5HGG9</accession>
<evidence type="ECO:0000313" key="2">
    <source>
        <dbReference type="Proteomes" id="UP000483820"/>
    </source>
</evidence>
<dbReference type="RefSeq" id="XP_053589570.1">
    <property type="nucleotide sequence ID" value="XM_053725376.1"/>
</dbReference>
<dbReference type="AlphaFoldDB" id="A0A6A5HGG9"/>
<dbReference type="KEGG" id="crq:GCK72_005870"/>